<feature type="binding site" evidence="6">
    <location>
        <position position="176"/>
    </location>
    <ligand>
        <name>GTP</name>
        <dbReference type="ChEBI" id="CHEBI:37565"/>
    </ligand>
</feature>
<dbReference type="Gene3D" id="3.40.50.1440">
    <property type="entry name" value="Tubulin/FtsZ, GTPase domain"/>
    <property type="match status" value="1"/>
</dbReference>
<evidence type="ECO:0000313" key="10">
    <source>
        <dbReference type="EMBL" id="QNO44616.1"/>
    </source>
</evidence>
<dbReference type="GO" id="GO:0051301">
    <property type="term" value="P:cell division"/>
    <property type="evidence" value="ECO:0007669"/>
    <property type="project" value="TreeGrafter"/>
</dbReference>
<evidence type="ECO:0000259" key="7">
    <source>
        <dbReference type="SMART" id="SM00864"/>
    </source>
</evidence>
<dbReference type="PANTHER" id="PTHR30314:SF10">
    <property type="entry name" value="TUBULIN-LIKE PROTEIN CETZ"/>
    <property type="match status" value="1"/>
</dbReference>
<dbReference type="InterPro" id="IPR003008">
    <property type="entry name" value="Tubulin_FtsZ_GTPase"/>
</dbReference>
<dbReference type="InterPro" id="IPR045061">
    <property type="entry name" value="FtsZ/CetZ"/>
</dbReference>
<feature type="domain" description="Tubulin/FtsZ GTPase" evidence="7">
    <location>
        <begin position="3"/>
        <end position="212"/>
    </location>
</feature>
<evidence type="ECO:0000256" key="2">
    <source>
        <dbReference type="ARBA" id="ARBA00022490"/>
    </source>
</evidence>
<feature type="binding site" evidence="6">
    <location>
        <begin position="116"/>
        <end position="118"/>
    </location>
    <ligand>
        <name>GTP</name>
        <dbReference type="ChEBI" id="CHEBI:37565"/>
    </ligand>
</feature>
<dbReference type="EMBL" id="MT630989">
    <property type="protein sequence ID" value="QNO44616.1"/>
    <property type="molecule type" value="Genomic_DNA"/>
</dbReference>
<dbReference type="GO" id="GO:0005737">
    <property type="term" value="C:cytoplasm"/>
    <property type="evidence" value="ECO:0007669"/>
    <property type="project" value="UniProtKB-SubCell"/>
</dbReference>
<dbReference type="InterPro" id="IPR032907">
    <property type="entry name" value="CetZ"/>
</dbReference>
<dbReference type="SMART" id="SM00864">
    <property type="entry name" value="Tubulin"/>
    <property type="match status" value="1"/>
</dbReference>
<evidence type="ECO:0000313" key="8">
    <source>
        <dbReference type="EMBL" id="QNO43928.1"/>
    </source>
</evidence>
<dbReference type="PANTHER" id="PTHR30314">
    <property type="entry name" value="CELL DIVISION PROTEIN FTSZ-RELATED"/>
    <property type="match status" value="1"/>
</dbReference>
<comment type="function">
    <text evidence="6">Involved in cell shape control.</text>
</comment>
<dbReference type="GO" id="GO:0032153">
    <property type="term" value="C:cell division site"/>
    <property type="evidence" value="ECO:0007669"/>
    <property type="project" value="TreeGrafter"/>
</dbReference>
<dbReference type="AlphaFoldDB" id="A0A7G9Y7E4"/>
<gene>
    <name evidence="6 8" type="primary">cetZ</name>
    <name evidence="9" type="ORF">ELEJOALA_00027</name>
    <name evidence="10" type="ORF">JBICLBBK_00020</name>
    <name evidence="11" type="ORF">KDMJNAGO_00027</name>
    <name evidence="8" type="ORF">NANOEKIO_00027</name>
</gene>
<dbReference type="GO" id="GO:0008360">
    <property type="term" value="P:regulation of cell shape"/>
    <property type="evidence" value="ECO:0007669"/>
    <property type="project" value="UniProtKB-UniRule"/>
</dbReference>
<dbReference type="SUPFAM" id="SSF52490">
    <property type="entry name" value="Tubulin nucleotide-binding domain-like"/>
    <property type="match status" value="1"/>
</dbReference>
<keyword evidence="2 6" id="KW-0963">Cytoplasm</keyword>
<sequence>MLNILILGLGQCGNRVLDAINHEAFGSNGTFAKYYSRQKFPASVKTIAINTAINDLKGLRDTLAEDRLHVPHLHGVGANRNVGKKMFEENKEMILGEIDKRGSFDLIFIITSTAGGSGSSFAPLLVRELKQTYNAPVVCLAVLPFRDEGAISLQNTAFCLRELVEMKPTGVLLVDNQYLKKYAGDIKSAYDKINTTTARRILFLIEALNSEMLMVTDLGDLKTVMSGGVGIGTMGFYESSNGSTVKSSILGSFKPSGLLFPANVYDEGARAMLIIKGDKKYLDLDMITKTVDELSSEVGQVFKGVLVKKGPSKVLSLFTLNSVPELERIYSSAADVIRVEAGKREASQRQLKDAFAHIEDLEPIY</sequence>
<dbReference type="Pfam" id="PF00091">
    <property type="entry name" value="Tubulin"/>
    <property type="match status" value="1"/>
</dbReference>
<comment type="similarity">
    <text evidence="1 6">Belongs to the CetZ family.</text>
</comment>
<feature type="binding site" evidence="6">
    <location>
        <position position="148"/>
    </location>
    <ligand>
        <name>GTP</name>
        <dbReference type="ChEBI" id="CHEBI:37565"/>
    </ligand>
</feature>
<name>A0A7G9Y7E4_9EURY</name>
<dbReference type="EMBL" id="MT630876">
    <property type="protein sequence ID" value="QNO43928.1"/>
    <property type="molecule type" value="Genomic_DNA"/>
</dbReference>
<dbReference type="GO" id="GO:0005525">
    <property type="term" value="F:GTP binding"/>
    <property type="evidence" value="ECO:0007669"/>
    <property type="project" value="UniProtKB-UniRule"/>
</dbReference>
<evidence type="ECO:0000256" key="6">
    <source>
        <dbReference type="HAMAP-Rule" id="MF_01946"/>
    </source>
</evidence>
<feature type="binding site" evidence="6">
    <location>
        <begin position="11"/>
        <end position="15"/>
    </location>
    <ligand>
        <name>GTP</name>
        <dbReference type="ChEBI" id="CHEBI:37565"/>
    </ligand>
</feature>
<comment type="subcellular location">
    <subcellularLocation>
        <location evidence="6">Cytoplasm</location>
    </subcellularLocation>
</comment>
<accession>A0A7G9Y7E4</accession>
<dbReference type="GO" id="GO:0003924">
    <property type="term" value="F:GTPase activity"/>
    <property type="evidence" value="ECO:0007669"/>
    <property type="project" value="InterPro"/>
</dbReference>
<evidence type="ECO:0000313" key="11">
    <source>
        <dbReference type="EMBL" id="QNO45213.1"/>
    </source>
</evidence>
<evidence type="ECO:0000256" key="1">
    <source>
        <dbReference type="ARBA" id="ARBA00006877"/>
    </source>
</evidence>
<keyword evidence="4 6" id="KW-0133">Cell shape</keyword>
<evidence type="ECO:0000256" key="4">
    <source>
        <dbReference type="ARBA" id="ARBA00022960"/>
    </source>
</evidence>
<evidence type="ECO:0000256" key="5">
    <source>
        <dbReference type="ARBA" id="ARBA00023134"/>
    </source>
</evidence>
<proteinExistence type="inferred from homology"/>
<protein>
    <recommendedName>
        <fullName evidence="6">Tubulin-like protein CetZ</fullName>
    </recommendedName>
</protein>
<evidence type="ECO:0000256" key="3">
    <source>
        <dbReference type="ARBA" id="ARBA00022741"/>
    </source>
</evidence>
<feature type="binding site" evidence="6">
    <location>
        <position position="194"/>
    </location>
    <ligand>
        <name>GTP</name>
        <dbReference type="ChEBI" id="CHEBI:37565"/>
    </ligand>
</feature>
<evidence type="ECO:0000313" key="9">
    <source>
        <dbReference type="EMBL" id="QNO44481.1"/>
    </source>
</evidence>
<organism evidence="8">
    <name type="scientific">Candidatus Methanogaster sp. ANME-2c ERB4</name>
    <dbReference type="NCBI Taxonomy" id="2759911"/>
    <lineage>
        <taxon>Archaea</taxon>
        <taxon>Methanobacteriati</taxon>
        <taxon>Methanobacteriota</taxon>
        <taxon>Stenosarchaea group</taxon>
        <taxon>Methanomicrobia</taxon>
        <taxon>Methanosarcinales</taxon>
        <taxon>ANME-2 cluster</taxon>
        <taxon>Candidatus Methanogasteraceae</taxon>
        <taxon>Candidatus Methanogaster</taxon>
    </lineage>
</organism>
<dbReference type="EMBL" id="MT631079">
    <property type="protein sequence ID" value="QNO45213.1"/>
    <property type="molecule type" value="Genomic_DNA"/>
</dbReference>
<keyword evidence="5 6" id="KW-0342">GTP-binding</keyword>
<dbReference type="EMBL" id="MT630974">
    <property type="protein sequence ID" value="QNO44481.1"/>
    <property type="molecule type" value="Genomic_DNA"/>
</dbReference>
<keyword evidence="3 6" id="KW-0547">Nucleotide-binding</keyword>
<dbReference type="InterPro" id="IPR036525">
    <property type="entry name" value="Tubulin/FtsZ_GTPase_sf"/>
</dbReference>
<reference evidence="8" key="1">
    <citation type="submission" date="2020-06" db="EMBL/GenBank/DDBJ databases">
        <title>Unique genomic features of the anaerobic methanotrophic archaea.</title>
        <authorList>
            <person name="Chadwick G.L."/>
            <person name="Skennerton C.T."/>
            <person name="Laso-Perez R."/>
            <person name="Leu A.O."/>
            <person name="Speth D.R."/>
            <person name="Yu H."/>
            <person name="Morgan-Lang C."/>
            <person name="Hatzenpichler R."/>
            <person name="Goudeau D."/>
            <person name="Malmstrom R."/>
            <person name="Brazelton W.J."/>
            <person name="Woyke T."/>
            <person name="Hallam S.J."/>
            <person name="Tyson G.W."/>
            <person name="Wegener G."/>
            <person name="Boetius A."/>
            <person name="Orphan V."/>
        </authorList>
    </citation>
    <scope>NUCLEOTIDE SEQUENCE</scope>
</reference>
<dbReference type="HAMAP" id="MF_01946">
    <property type="entry name" value="CetZ"/>
    <property type="match status" value="1"/>
</dbReference>